<keyword evidence="3" id="KW-1185">Reference proteome</keyword>
<evidence type="ECO:0000313" key="2">
    <source>
        <dbReference type="EMBL" id="KAG5522736.1"/>
    </source>
</evidence>
<reference evidence="2" key="1">
    <citation type="submission" date="2020-08" db="EMBL/GenBank/DDBJ databases">
        <title>Plant Genome Project.</title>
        <authorList>
            <person name="Zhang R.-G."/>
        </authorList>
    </citation>
    <scope>NUCLEOTIDE SEQUENCE</scope>
    <source>
        <strain evidence="2">WSP0</strain>
        <tissue evidence="2">Leaf</tissue>
    </source>
</reference>
<proteinExistence type="predicted"/>
<feature type="region of interest" description="Disordered" evidence="1">
    <location>
        <begin position="72"/>
        <end position="123"/>
    </location>
</feature>
<name>A0AAV6I2D3_9ERIC</name>
<organism evidence="2 3">
    <name type="scientific">Rhododendron griersonianum</name>
    <dbReference type="NCBI Taxonomy" id="479676"/>
    <lineage>
        <taxon>Eukaryota</taxon>
        <taxon>Viridiplantae</taxon>
        <taxon>Streptophyta</taxon>
        <taxon>Embryophyta</taxon>
        <taxon>Tracheophyta</taxon>
        <taxon>Spermatophyta</taxon>
        <taxon>Magnoliopsida</taxon>
        <taxon>eudicotyledons</taxon>
        <taxon>Gunneridae</taxon>
        <taxon>Pentapetalae</taxon>
        <taxon>asterids</taxon>
        <taxon>Ericales</taxon>
        <taxon>Ericaceae</taxon>
        <taxon>Ericoideae</taxon>
        <taxon>Rhodoreae</taxon>
        <taxon>Rhododendron</taxon>
    </lineage>
</organism>
<dbReference type="EMBL" id="JACTNZ010000012">
    <property type="protein sequence ID" value="KAG5522736.1"/>
    <property type="molecule type" value="Genomic_DNA"/>
</dbReference>
<dbReference type="Proteomes" id="UP000823749">
    <property type="component" value="Chromosome 12"/>
</dbReference>
<protein>
    <submittedName>
        <fullName evidence="2">Uncharacterized protein</fullName>
    </submittedName>
</protein>
<feature type="compositionally biased region" description="Basic and acidic residues" evidence="1">
    <location>
        <begin position="72"/>
        <end position="81"/>
    </location>
</feature>
<gene>
    <name evidence="2" type="ORF">RHGRI_034775</name>
</gene>
<feature type="compositionally biased region" description="Basic and acidic residues" evidence="1">
    <location>
        <begin position="88"/>
        <end position="105"/>
    </location>
</feature>
<sequence length="123" mass="13687">MGGTLTLFYEANNNKLHRTPPRTALALHIQGNDTTGGHAAARLELFARRRRASMGLMFAIWGDFRESVRDWGESDVGREGEGGGQGEDPERGSVVEGGRRWRVDGGEAGGGRSWRWRREDRYG</sequence>
<evidence type="ECO:0000256" key="1">
    <source>
        <dbReference type="SAM" id="MobiDB-lite"/>
    </source>
</evidence>
<accession>A0AAV6I2D3</accession>
<dbReference type="AlphaFoldDB" id="A0AAV6I2D3"/>
<evidence type="ECO:0000313" key="3">
    <source>
        <dbReference type="Proteomes" id="UP000823749"/>
    </source>
</evidence>
<comment type="caution">
    <text evidence="2">The sequence shown here is derived from an EMBL/GenBank/DDBJ whole genome shotgun (WGS) entry which is preliminary data.</text>
</comment>